<gene>
    <name evidence="3" type="ORF">IPN02_17325</name>
</gene>
<feature type="domain" description="Glycosyltransferase 2-like" evidence="2">
    <location>
        <begin position="14"/>
        <end position="141"/>
    </location>
</feature>
<dbReference type="EMBL" id="JADJZA010000009">
    <property type="protein sequence ID" value="MBK9298549.1"/>
    <property type="molecule type" value="Genomic_DNA"/>
</dbReference>
<accession>A0A936NGJ6</accession>
<organism evidence="3 4">
    <name type="scientific">Candidatus Neomicrothrix subdominans</name>
    <dbReference type="NCBI Taxonomy" id="2954438"/>
    <lineage>
        <taxon>Bacteria</taxon>
        <taxon>Bacillati</taxon>
        <taxon>Actinomycetota</taxon>
        <taxon>Acidimicrobiia</taxon>
        <taxon>Acidimicrobiales</taxon>
        <taxon>Microthrixaceae</taxon>
        <taxon>Candidatus Neomicrothrix</taxon>
    </lineage>
</organism>
<protein>
    <submittedName>
        <fullName evidence="3">Glycosyltransferase family 2 protein</fullName>
    </submittedName>
</protein>
<dbReference type="InterPro" id="IPR001173">
    <property type="entry name" value="Glyco_trans_2-like"/>
</dbReference>
<dbReference type="InterPro" id="IPR050256">
    <property type="entry name" value="Glycosyltransferase_2"/>
</dbReference>
<sequence length="248" mass="26838">MEGQLAARRPRILVIVPAFNEEESIDALLQRVASLSDSSATLDVLVVDDGSIDATAAIARRAGVAVAPMPVHLGIGAALRTGFRHAHDAGYDGAVQLDADGQHDPEEIERILAGLAEGADLVIGTRFGHDDDIRAPNYRPSAYRALAMRWLRLGVRLHTGAHHSDPSSGFRGFSAPLVASFAADYPLDYLESVESLITAHLLGFSVAEVPITGRTRVSGVPSHRGHRLGFHYLRMWTALMLLRRRRAS</sequence>
<dbReference type="CDD" id="cd04179">
    <property type="entry name" value="DPM_DPG-synthase_like"/>
    <property type="match status" value="1"/>
</dbReference>
<evidence type="ECO:0000256" key="1">
    <source>
        <dbReference type="ARBA" id="ARBA00006739"/>
    </source>
</evidence>
<dbReference type="InterPro" id="IPR029044">
    <property type="entry name" value="Nucleotide-diphossugar_trans"/>
</dbReference>
<name>A0A936NGJ6_9ACTN</name>
<dbReference type="Pfam" id="PF00535">
    <property type="entry name" value="Glycos_transf_2"/>
    <property type="match status" value="1"/>
</dbReference>
<reference evidence="3 4" key="1">
    <citation type="submission" date="2020-10" db="EMBL/GenBank/DDBJ databases">
        <title>Connecting structure to function with the recovery of over 1000 high-quality activated sludge metagenome-assembled genomes encoding full-length rRNA genes using long-read sequencing.</title>
        <authorList>
            <person name="Singleton C.M."/>
            <person name="Petriglieri F."/>
            <person name="Kristensen J.M."/>
            <person name="Kirkegaard R.H."/>
            <person name="Michaelsen T.Y."/>
            <person name="Andersen M.H."/>
            <person name="Karst S.M."/>
            <person name="Dueholm M.S."/>
            <person name="Nielsen P.H."/>
            <person name="Albertsen M."/>
        </authorList>
    </citation>
    <scope>NUCLEOTIDE SEQUENCE [LARGE SCALE GENOMIC DNA]</scope>
    <source>
        <strain evidence="3">Lyne_18-Q3-R50-59_MAXAC.006</strain>
    </source>
</reference>
<evidence type="ECO:0000313" key="3">
    <source>
        <dbReference type="EMBL" id="MBK9298549.1"/>
    </source>
</evidence>
<comment type="similarity">
    <text evidence="1">Belongs to the glycosyltransferase 2 family.</text>
</comment>
<dbReference type="AlphaFoldDB" id="A0A936NGJ6"/>
<evidence type="ECO:0000259" key="2">
    <source>
        <dbReference type="Pfam" id="PF00535"/>
    </source>
</evidence>
<evidence type="ECO:0000313" key="4">
    <source>
        <dbReference type="Proteomes" id="UP000727993"/>
    </source>
</evidence>
<dbReference type="Gene3D" id="3.90.550.10">
    <property type="entry name" value="Spore Coat Polysaccharide Biosynthesis Protein SpsA, Chain A"/>
    <property type="match status" value="1"/>
</dbReference>
<dbReference type="PANTHER" id="PTHR48090">
    <property type="entry name" value="UNDECAPRENYL-PHOSPHATE 4-DEOXY-4-FORMAMIDO-L-ARABINOSE TRANSFERASE-RELATED"/>
    <property type="match status" value="1"/>
</dbReference>
<dbReference type="Proteomes" id="UP000727993">
    <property type="component" value="Unassembled WGS sequence"/>
</dbReference>
<dbReference type="SUPFAM" id="SSF53448">
    <property type="entry name" value="Nucleotide-diphospho-sugar transferases"/>
    <property type="match status" value="1"/>
</dbReference>
<comment type="caution">
    <text evidence="3">The sequence shown here is derived from an EMBL/GenBank/DDBJ whole genome shotgun (WGS) entry which is preliminary data.</text>
</comment>
<proteinExistence type="inferred from homology"/>
<dbReference type="PANTHER" id="PTHR48090:SF7">
    <property type="entry name" value="RFBJ PROTEIN"/>
    <property type="match status" value="1"/>
</dbReference>